<keyword evidence="3" id="KW-1185">Reference proteome</keyword>
<accession>A0A9N8JWJ6</accession>
<proteinExistence type="predicted"/>
<dbReference type="EMBL" id="CAIJEN010000014">
    <property type="protein sequence ID" value="CAD0092847.1"/>
    <property type="molecule type" value="Genomic_DNA"/>
</dbReference>
<dbReference type="AlphaFoldDB" id="A0A9N8JWJ6"/>
<reference evidence="2" key="1">
    <citation type="submission" date="2020-06" db="EMBL/GenBank/DDBJ databases">
        <authorList>
            <person name="Onetto C."/>
        </authorList>
    </citation>
    <scope>NUCLEOTIDE SEQUENCE</scope>
</reference>
<evidence type="ECO:0000313" key="3">
    <source>
        <dbReference type="Proteomes" id="UP000716446"/>
    </source>
</evidence>
<dbReference type="Proteomes" id="UP000716446">
    <property type="component" value="Unassembled WGS sequence"/>
</dbReference>
<evidence type="ECO:0000256" key="1">
    <source>
        <dbReference type="SAM" id="MobiDB-lite"/>
    </source>
</evidence>
<feature type="region of interest" description="Disordered" evidence="1">
    <location>
        <begin position="1"/>
        <end position="29"/>
    </location>
</feature>
<sequence length="29" mass="3041">MAAAVAIQPLAPRSGPMAFNQQQPRSSKS</sequence>
<protein>
    <submittedName>
        <fullName evidence="2">Uncharacterized protein</fullName>
    </submittedName>
</protein>
<organism evidence="2 3">
    <name type="scientific">Aureobasidium vineae</name>
    <dbReference type="NCBI Taxonomy" id="2773715"/>
    <lineage>
        <taxon>Eukaryota</taxon>
        <taxon>Fungi</taxon>
        <taxon>Dikarya</taxon>
        <taxon>Ascomycota</taxon>
        <taxon>Pezizomycotina</taxon>
        <taxon>Dothideomycetes</taxon>
        <taxon>Dothideomycetidae</taxon>
        <taxon>Dothideales</taxon>
        <taxon>Saccotheciaceae</taxon>
        <taxon>Aureobasidium</taxon>
    </lineage>
</organism>
<comment type="caution">
    <text evidence="2">The sequence shown here is derived from an EMBL/GenBank/DDBJ whole genome shotgun (WGS) entry which is preliminary data.</text>
</comment>
<feature type="compositionally biased region" description="Polar residues" evidence="1">
    <location>
        <begin position="19"/>
        <end position="29"/>
    </location>
</feature>
<gene>
    <name evidence="2" type="ORF">AWRI4619_LOCUS7505</name>
</gene>
<name>A0A9N8JWJ6_9PEZI</name>
<evidence type="ECO:0000313" key="2">
    <source>
        <dbReference type="EMBL" id="CAD0092847.1"/>
    </source>
</evidence>